<organism evidence="1 2">
    <name type="scientific">Eumeta variegata</name>
    <name type="common">Bagworm moth</name>
    <name type="synonym">Eumeta japonica</name>
    <dbReference type="NCBI Taxonomy" id="151549"/>
    <lineage>
        <taxon>Eukaryota</taxon>
        <taxon>Metazoa</taxon>
        <taxon>Ecdysozoa</taxon>
        <taxon>Arthropoda</taxon>
        <taxon>Hexapoda</taxon>
        <taxon>Insecta</taxon>
        <taxon>Pterygota</taxon>
        <taxon>Neoptera</taxon>
        <taxon>Endopterygota</taxon>
        <taxon>Lepidoptera</taxon>
        <taxon>Glossata</taxon>
        <taxon>Ditrysia</taxon>
        <taxon>Tineoidea</taxon>
        <taxon>Psychidae</taxon>
        <taxon>Oiketicinae</taxon>
        <taxon>Eumeta</taxon>
    </lineage>
</organism>
<sequence>MRERRRPRSGRSFGGIRFLYASRKRPEPSSRARNNLINLSTPLSLLKAPLQECHRYRPLKIISQFSSRCRLSVLTVVFFWEQRRPDGGGSGQRRATYLLPAPPAHDLRCLLRREPNAVAALS</sequence>
<dbReference type="EMBL" id="BGZK01002678">
    <property type="protein sequence ID" value="GBP95760.1"/>
    <property type="molecule type" value="Genomic_DNA"/>
</dbReference>
<reference evidence="1 2" key="1">
    <citation type="journal article" date="2019" name="Commun. Biol.">
        <title>The bagworm genome reveals a unique fibroin gene that provides high tensile strength.</title>
        <authorList>
            <person name="Kono N."/>
            <person name="Nakamura H."/>
            <person name="Ohtoshi R."/>
            <person name="Tomita M."/>
            <person name="Numata K."/>
            <person name="Arakawa K."/>
        </authorList>
    </citation>
    <scope>NUCLEOTIDE SEQUENCE [LARGE SCALE GENOMIC DNA]</scope>
</reference>
<dbReference type="Proteomes" id="UP000299102">
    <property type="component" value="Unassembled WGS sequence"/>
</dbReference>
<proteinExistence type="predicted"/>
<evidence type="ECO:0000313" key="1">
    <source>
        <dbReference type="EMBL" id="GBP95760.1"/>
    </source>
</evidence>
<comment type="caution">
    <text evidence="1">The sequence shown here is derived from an EMBL/GenBank/DDBJ whole genome shotgun (WGS) entry which is preliminary data.</text>
</comment>
<name>A0A4C2A6F2_EUMVA</name>
<evidence type="ECO:0000313" key="2">
    <source>
        <dbReference type="Proteomes" id="UP000299102"/>
    </source>
</evidence>
<keyword evidence="2" id="KW-1185">Reference proteome</keyword>
<dbReference type="AlphaFoldDB" id="A0A4C2A6F2"/>
<gene>
    <name evidence="1" type="ORF">EVAR_70973_1</name>
</gene>
<protein>
    <submittedName>
        <fullName evidence="1">Uncharacterized protein</fullName>
    </submittedName>
</protein>
<accession>A0A4C2A6F2</accession>